<evidence type="ECO:0000313" key="3">
    <source>
        <dbReference type="Proteomes" id="UP001258017"/>
    </source>
</evidence>
<reference evidence="2" key="2">
    <citation type="journal article" date="2023" name="Commun. Biol.">
        <title>Intrasexual cuticular hydrocarbon dimorphism in a wasp sheds light on hydrocarbon biosynthesis genes in Hymenoptera.</title>
        <authorList>
            <person name="Moris V.C."/>
            <person name="Podsiadlowski L."/>
            <person name="Martin S."/>
            <person name="Oeyen J.P."/>
            <person name="Donath A."/>
            <person name="Petersen M."/>
            <person name="Wilbrandt J."/>
            <person name="Misof B."/>
            <person name="Liedtke D."/>
            <person name="Thamm M."/>
            <person name="Scheiner R."/>
            <person name="Schmitt T."/>
            <person name="Niehuis O."/>
        </authorList>
    </citation>
    <scope>NUCLEOTIDE SEQUENCE</scope>
    <source>
        <strain evidence="2">GBR_01_08_01A</strain>
    </source>
</reference>
<protein>
    <submittedName>
        <fullName evidence="2">Uncharacterized protein</fullName>
    </submittedName>
</protein>
<reference evidence="2" key="1">
    <citation type="submission" date="2021-08" db="EMBL/GenBank/DDBJ databases">
        <authorList>
            <person name="Misof B."/>
            <person name="Oliver O."/>
            <person name="Podsiadlowski L."/>
            <person name="Donath A."/>
            <person name="Peters R."/>
            <person name="Mayer C."/>
            <person name="Rust J."/>
            <person name="Gunkel S."/>
            <person name="Lesny P."/>
            <person name="Martin S."/>
            <person name="Oeyen J.P."/>
            <person name="Petersen M."/>
            <person name="Panagiotis P."/>
            <person name="Wilbrandt J."/>
            <person name="Tanja T."/>
        </authorList>
    </citation>
    <scope>NUCLEOTIDE SEQUENCE</scope>
    <source>
        <strain evidence="2">GBR_01_08_01A</strain>
        <tissue evidence="2">Thorax + abdomen</tissue>
    </source>
</reference>
<feature type="region of interest" description="Disordered" evidence="1">
    <location>
        <begin position="1"/>
        <end position="23"/>
    </location>
</feature>
<keyword evidence="3" id="KW-1185">Reference proteome</keyword>
<feature type="region of interest" description="Disordered" evidence="1">
    <location>
        <begin position="80"/>
        <end position="99"/>
    </location>
</feature>
<dbReference type="AlphaFoldDB" id="A0AAD9RDT4"/>
<organism evidence="2 3">
    <name type="scientific">Odynerus spinipes</name>
    <dbReference type="NCBI Taxonomy" id="1348599"/>
    <lineage>
        <taxon>Eukaryota</taxon>
        <taxon>Metazoa</taxon>
        <taxon>Ecdysozoa</taxon>
        <taxon>Arthropoda</taxon>
        <taxon>Hexapoda</taxon>
        <taxon>Insecta</taxon>
        <taxon>Pterygota</taxon>
        <taxon>Neoptera</taxon>
        <taxon>Endopterygota</taxon>
        <taxon>Hymenoptera</taxon>
        <taxon>Apocrita</taxon>
        <taxon>Aculeata</taxon>
        <taxon>Vespoidea</taxon>
        <taxon>Vespidae</taxon>
        <taxon>Eumeninae</taxon>
        <taxon>Odynerus</taxon>
    </lineage>
</organism>
<gene>
    <name evidence="2" type="ORF">KPH14_011862</name>
</gene>
<sequence length="99" mass="11285">MSVDTRSKTKKTTNVPPEGMEPPIHQARVIRSPTGTGSFKTVIFTPPIRPSQGEETAAIHSKEELSRTLNEILRRIQRIEDRQNQYERKADDQIGEGYH</sequence>
<evidence type="ECO:0000313" key="2">
    <source>
        <dbReference type="EMBL" id="KAK2577917.1"/>
    </source>
</evidence>
<proteinExistence type="predicted"/>
<name>A0AAD9RDT4_9HYME</name>
<comment type="caution">
    <text evidence="2">The sequence shown here is derived from an EMBL/GenBank/DDBJ whole genome shotgun (WGS) entry which is preliminary data.</text>
</comment>
<evidence type="ECO:0000256" key="1">
    <source>
        <dbReference type="SAM" id="MobiDB-lite"/>
    </source>
</evidence>
<dbReference type="Proteomes" id="UP001258017">
    <property type="component" value="Unassembled WGS sequence"/>
</dbReference>
<dbReference type="EMBL" id="JAIFRP010000831">
    <property type="protein sequence ID" value="KAK2577917.1"/>
    <property type="molecule type" value="Genomic_DNA"/>
</dbReference>
<accession>A0AAD9RDT4</accession>